<dbReference type="SUPFAM" id="SSF49785">
    <property type="entry name" value="Galactose-binding domain-like"/>
    <property type="match status" value="1"/>
</dbReference>
<name>A0A948TDN2_9BACT</name>
<dbReference type="Proteomes" id="UP000783796">
    <property type="component" value="Unassembled WGS sequence"/>
</dbReference>
<comment type="catalytic activity">
    <reaction evidence="1">
        <text>Hydrolysis of terminal non-reducing N-acetyl-D-hexosamine residues in N-acetyl-beta-D-hexosaminides.</text>
        <dbReference type="EC" id="3.2.1.52"/>
    </reaction>
</comment>
<dbReference type="InterPro" id="IPR025705">
    <property type="entry name" value="Beta_hexosaminidase_sua/sub"/>
</dbReference>
<dbReference type="EC" id="3.2.1.52" evidence="3"/>
<dbReference type="EMBL" id="JAHLFW010000103">
    <property type="protein sequence ID" value="MBU3839077.1"/>
    <property type="molecule type" value="Genomic_DNA"/>
</dbReference>
<feature type="domain" description="Beta-hexosaminidase bacterial type N-terminal" evidence="10">
    <location>
        <begin position="32"/>
        <end position="160"/>
    </location>
</feature>
<feature type="active site" description="Proton donor" evidence="6">
    <location>
        <position position="337"/>
    </location>
</feature>
<dbReference type="SUPFAM" id="SSF55545">
    <property type="entry name" value="beta-N-acetylhexosaminidase-like domain"/>
    <property type="match status" value="1"/>
</dbReference>
<evidence type="ECO:0000256" key="1">
    <source>
        <dbReference type="ARBA" id="ARBA00001231"/>
    </source>
</evidence>
<dbReference type="Pfam" id="PF13287">
    <property type="entry name" value="Fn3_assoc"/>
    <property type="match status" value="1"/>
</dbReference>
<dbReference type="GO" id="GO:0004563">
    <property type="term" value="F:beta-N-acetylhexosaminidase activity"/>
    <property type="evidence" value="ECO:0007669"/>
    <property type="project" value="UniProtKB-EC"/>
</dbReference>
<dbReference type="InterPro" id="IPR008979">
    <property type="entry name" value="Galactose-bd-like_sf"/>
</dbReference>
<organism evidence="11 12">
    <name type="scientific">Candidatus Phocaeicola faecigallinarum</name>
    <dbReference type="NCBI Taxonomy" id="2838732"/>
    <lineage>
        <taxon>Bacteria</taxon>
        <taxon>Pseudomonadati</taxon>
        <taxon>Bacteroidota</taxon>
        <taxon>Bacteroidia</taxon>
        <taxon>Bacteroidales</taxon>
        <taxon>Bacteroidaceae</taxon>
        <taxon>Phocaeicola</taxon>
    </lineage>
</organism>
<evidence type="ECO:0000259" key="10">
    <source>
        <dbReference type="Pfam" id="PF02838"/>
    </source>
</evidence>
<dbReference type="InterPro" id="IPR015883">
    <property type="entry name" value="Glyco_hydro_20_cat"/>
</dbReference>
<feature type="domain" description="Glycoside hydrolase family 20 catalytic" evidence="8">
    <location>
        <begin position="163"/>
        <end position="505"/>
    </location>
</feature>
<keyword evidence="5" id="KW-0326">Glycosidase</keyword>
<dbReference type="GO" id="GO:0016020">
    <property type="term" value="C:membrane"/>
    <property type="evidence" value="ECO:0007669"/>
    <property type="project" value="TreeGrafter"/>
</dbReference>
<reference evidence="11" key="1">
    <citation type="journal article" date="2021" name="PeerJ">
        <title>Extensive microbial diversity within the chicken gut microbiome revealed by metagenomics and culture.</title>
        <authorList>
            <person name="Gilroy R."/>
            <person name="Ravi A."/>
            <person name="Getino M."/>
            <person name="Pursley I."/>
            <person name="Horton D.L."/>
            <person name="Alikhan N.F."/>
            <person name="Baker D."/>
            <person name="Gharbi K."/>
            <person name="Hall N."/>
            <person name="Watson M."/>
            <person name="Adriaenssens E.M."/>
            <person name="Foster-Nyarko E."/>
            <person name="Jarju S."/>
            <person name="Secka A."/>
            <person name="Antonio M."/>
            <person name="Oren A."/>
            <person name="Chaudhuri R.R."/>
            <person name="La Ragione R."/>
            <person name="Hildebrand F."/>
            <person name="Pallen M.J."/>
        </authorList>
    </citation>
    <scope>NUCLEOTIDE SEQUENCE</scope>
    <source>
        <strain evidence="11">G4-2901</strain>
    </source>
</reference>
<keyword evidence="4" id="KW-0378">Hydrolase</keyword>
<dbReference type="Pfam" id="PF00728">
    <property type="entry name" value="Glyco_hydro_20"/>
    <property type="match status" value="1"/>
</dbReference>
<dbReference type="PRINTS" id="PR00738">
    <property type="entry name" value="GLHYDRLASE20"/>
</dbReference>
<dbReference type="Gene3D" id="2.60.120.260">
    <property type="entry name" value="Galactose-binding domain-like"/>
    <property type="match status" value="1"/>
</dbReference>
<dbReference type="CDD" id="cd06563">
    <property type="entry name" value="GH20_chitobiase-like"/>
    <property type="match status" value="1"/>
</dbReference>
<dbReference type="Gene3D" id="3.30.379.10">
    <property type="entry name" value="Chitobiase/beta-hexosaminidase domain 2-like"/>
    <property type="match status" value="1"/>
</dbReference>
<comment type="similarity">
    <text evidence="2">Belongs to the glycosyl hydrolase 20 family.</text>
</comment>
<evidence type="ECO:0000259" key="9">
    <source>
        <dbReference type="Pfam" id="PF00754"/>
    </source>
</evidence>
<dbReference type="AlphaFoldDB" id="A0A948TDN2"/>
<dbReference type="PROSITE" id="PS51257">
    <property type="entry name" value="PROKAR_LIPOPROTEIN"/>
    <property type="match status" value="1"/>
</dbReference>
<evidence type="ECO:0000313" key="12">
    <source>
        <dbReference type="Proteomes" id="UP000783796"/>
    </source>
</evidence>
<protein>
    <recommendedName>
        <fullName evidence="3">beta-N-acetylhexosaminidase</fullName>
        <ecNumber evidence="3">3.2.1.52</ecNumber>
    </recommendedName>
</protein>
<dbReference type="InterPro" id="IPR026876">
    <property type="entry name" value="Fn3_assoc_repeat"/>
</dbReference>
<dbReference type="PANTHER" id="PTHR22600">
    <property type="entry name" value="BETA-HEXOSAMINIDASE"/>
    <property type="match status" value="1"/>
</dbReference>
<evidence type="ECO:0000256" key="7">
    <source>
        <dbReference type="SAM" id="SignalP"/>
    </source>
</evidence>
<feature type="domain" description="F5/8 type C" evidence="9">
    <location>
        <begin position="654"/>
        <end position="762"/>
    </location>
</feature>
<dbReference type="Pfam" id="PF00754">
    <property type="entry name" value="F5_F8_type_C"/>
    <property type="match status" value="1"/>
</dbReference>
<accession>A0A948TDN2</accession>
<dbReference type="GO" id="GO:0005975">
    <property type="term" value="P:carbohydrate metabolic process"/>
    <property type="evidence" value="ECO:0007669"/>
    <property type="project" value="InterPro"/>
</dbReference>
<feature type="signal peptide" evidence="7">
    <location>
        <begin position="1"/>
        <end position="25"/>
    </location>
</feature>
<evidence type="ECO:0000259" key="8">
    <source>
        <dbReference type="Pfam" id="PF00728"/>
    </source>
</evidence>
<dbReference type="Pfam" id="PF02838">
    <property type="entry name" value="Glyco_hydro_20b"/>
    <property type="match status" value="1"/>
</dbReference>
<gene>
    <name evidence="11" type="ORF">H9777_12365</name>
</gene>
<dbReference type="InterPro" id="IPR017853">
    <property type="entry name" value="GH"/>
</dbReference>
<comment type="caution">
    <text evidence="11">The sequence shown here is derived from an EMBL/GenBank/DDBJ whole genome shotgun (WGS) entry which is preliminary data.</text>
</comment>
<proteinExistence type="inferred from homology"/>
<evidence type="ECO:0000256" key="4">
    <source>
        <dbReference type="ARBA" id="ARBA00022801"/>
    </source>
</evidence>
<dbReference type="InterPro" id="IPR029018">
    <property type="entry name" value="Hex-like_dom2"/>
</dbReference>
<sequence>MSKSKIKSIALCSMLMLGFSSCSQKETITGNLNVIPLPQEVIEAQNGSSFIINSSTSISYPEDNEKMKRNAEFLASYIKKLTGVKVKLTTSETKNSIILKIDSSVEQNEGYELTVDTDNIVLKGSTEAGVFYGIQTLHKAMPITDGNALAAIPCGKVKDYPRFGFRGFMIDVGRHYFTTDYLKEIIDMLALHNINYFHWHLTEDQGWRIEIKKYPKLTEIGSKRKETITAPGSKEFDGKPVSGFYTQEEAKEIVEYAAERYITVIPEIDMPGHMLAALASYPELGCTGGPYEVATKFGVFDEVLCGGNEKTLQFAKDVVNEIMDIFPSPYIHIGGDECPKKFWKTCPKCQSKIKELRLKDTKQHTKENQLQAWFMGEVEKEIQARGRKMLAWDEILEGNPAKTTTVMAWTGPKARIKSVEQGHNTIACPISHLYFSNPGYNRLKGVSSVARVYNFEPVPEEVTEEQKGKLIGAQGCIWTEWTKDSVKMEWQMMPRIAALSEIQWTLPEKKNLDSFLKRLGHQIEIYGAYGYNYKKDIDDVNIEIKSKEDGTAEVSFSTFDNADVYYTIDNSKPCKTSLKYNEPFYIDKDCSIKAIAVRKSFTDTDETNDRISDVSEENIKYNSVTMRPITLNTSPAQNYTYKGKSILNDGLYGDGNYRSGRYLGFYGENVDVTIDLQAEKEISSAFISTYLVPGDYIFGLKGIDIYTSMDGNNFNKVVSKDFPVLEKGSKNNVAKEYSVDFDKVKTRFVRIVGKSTAVLPKWHGGAGKTCFLFVDELGIR</sequence>
<reference evidence="11" key="2">
    <citation type="submission" date="2021-04" db="EMBL/GenBank/DDBJ databases">
        <authorList>
            <person name="Gilroy R."/>
        </authorList>
    </citation>
    <scope>NUCLEOTIDE SEQUENCE</scope>
    <source>
        <strain evidence="11">G4-2901</strain>
    </source>
</reference>
<dbReference type="InterPro" id="IPR015882">
    <property type="entry name" value="HEX_bac_N"/>
</dbReference>
<keyword evidence="7" id="KW-0732">Signal</keyword>
<evidence type="ECO:0000256" key="5">
    <source>
        <dbReference type="ARBA" id="ARBA00023295"/>
    </source>
</evidence>
<feature type="chain" id="PRO_5038087425" description="beta-N-acetylhexosaminidase" evidence="7">
    <location>
        <begin position="26"/>
        <end position="780"/>
    </location>
</feature>
<evidence type="ECO:0000256" key="3">
    <source>
        <dbReference type="ARBA" id="ARBA00012663"/>
    </source>
</evidence>
<evidence type="ECO:0000256" key="6">
    <source>
        <dbReference type="PIRSR" id="PIRSR625705-1"/>
    </source>
</evidence>
<evidence type="ECO:0000256" key="2">
    <source>
        <dbReference type="ARBA" id="ARBA00006285"/>
    </source>
</evidence>
<dbReference type="SUPFAM" id="SSF51445">
    <property type="entry name" value="(Trans)glycosidases"/>
    <property type="match status" value="1"/>
</dbReference>
<dbReference type="Gene3D" id="3.20.20.80">
    <property type="entry name" value="Glycosidases"/>
    <property type="match status" value="1"/>
</dbReference>
<evidence type="ECO:0000313" key="11">
    <source>
        <dbReference type="EMBL" id="MBU3839077.1"/>
    </source>
</evidence>
<dbReference type="InterPro" id="IPR000421">
    <property type="entry name" value="FA58C"/>
</dbReference>
<dbReference type="GO" id="GO:0030203">
    <property type="term" value="P:glycosaminoglycan metabolic process"/>
    <property type="evidence" value="ECO:0007669"/>
    <property type="project" value="TreeGrafter"/>
</dbReference>
<dbReference type="PANTHER" id="PTHR22600:SF57">
    <property type="entry name" value="BETA-N-ACETYLHEXOSAMINIDASE"/>
    <property type="match status" value="1"/>
</dbReference>